<keyword evidence="7" id="KW-0732">Signal</keyword>
<protein>
    <submittedName>
        <fullName evidence="9">TonB-dependent receptor</fullName>
    </submittedName>
</protein>
<dbReference type="SUPFAM" id="SSF49464">
    <property type="entry name" value="Carboxypeptidase regulatory domain-like"/>
    <property type="match status" value="1"/>
</dbReference>
<dbReference type="InterPro" id="IPR057601">
    <property type="entry name" value="Oar-like_b-barrel"/>
</dbReference>
<organism evidence="9">
    <name type="scientific">uncultured Acidobacteriota bacterium</name>
    <dbReference type="NCBI Taxonomy" id="171953"/>
    <lineage>
        <taxon>Bacteria</taxon>
        <taxon>Pseudomonadati</taxon>
        <taxon>Acidobacteriota</taxon>
        <taxon>environmental samples</taxon>
    </lineage>
</organism>
<name>H5SFK9_9BACT</name>
<dbReference type="PANTHER" id="PTHR30069:SF46">
    <property type="entry name" value="OAR PROTEIN"/>
    <property type="match status" value="1"/>
</dbReference>
<dbReference type="Pfam" id="PF13620">
    <property type="entry name" value="CarboxypepD_reg"/>
    <property type="match status" value="1"/>
</dbReference>
<dbReference type="InterPro" id="IPR008969">
    <property type="entry name" value="CarboxyPept-like_regulatory"/>
</dbReference>
<dbReference type="EMBL" id="AP011704">
    <property type="protein sequence ID" value="BAL54945.1"/>
    <property type="molecule type" value="Genomic_DNA"/>
</dbReference>
<keyword evidence="9" id="KW-0675">Receptor</keyword>
<dbReference type="GO" id="GO:0044718">
    <property type="term" value="P:siderophore transmembrane transport"/>
    <property type="evidence" value="ECO:0007669"/>
    <property type="project" value="TreeGrafter"/>
</dbReference>
<accession>H5SFK9</accession>
<evidence type="ECO:0000259" key="8">
    <source>
        <dbReference type="Pfam" id="PF25183"/>
    </source>
</evidence>
<reference evidence="9" key="1">
    <citation type="journal article" date="2005" name="Environ. Microbiol.">
        <title>Genetic and functional properties of uncultivated thermophilic crenarchaeotes from a subsurface gold mine as revealed by analysis of genome fragments.</title>
        <authorList>
            <person name="Nunoura T."/>
            <person name="Hirayama H."/>
            <person name="Takami H."/>
            <person name="Oida H."/>
            <person name="Nishi S."/>
            <person name="Shimamura S."/>
            <person name="Suzuki Y."/>
            <person name="Inagaki F."/>
            <person name="Takai K."/>
            <person name="Nealson K.H."/>
            <person name="Horikoshi K."/>
        </authorList>
    </citation>
    <scope>NUCLEOTIDE SEQUENCE</scope>
</reference>
<feature type="chain" id="PRO_5003598087" evidence="7">
    <location>
        <begin position="24"/>
        <end position="1113"/>
    </location>
</feature>
<dbReference type="PANTHER" id="PTHR30069">
    <property type="entry name" value="TONB-DEPENDENT OUTER MEMBRANE RECEPTOR"/>
    <property type="match status" value="1"/>
</dbReference>
<sequence>MRYGAILALTVMALLYSPHGACAQINTGTILGTVMDPTGAVIPNAEVTITHQELRTSVKVTTDATGSYIAPALQPGPYELRVTAPGFQTAIRSNIILHVQERLRVDVTLQPGMITEELVITETVPILQTQSADVGAVVEQRRIVDLPLDGRRYSDLILLAPGAVPTPSGGNPREAKINVNGNFSLQNYFALNGVDNNSFSTNAQERSPQVVQPPPDALREFRVQTRTYNAEFGWFQGAVINAEIRSGSNTVHGTAWWFHRNDNLDAADFFSNAAGRRPDGSRVIPKGEFLRNQAGFAIGGPIRRDRTFWFFDYQGLRSRRETTLTGTAPTAKMRQGDFSERPVLTAPPDFLSVIAPCVSPPNRLNLNAMRTDGRPCADPVGMKLAALYPLPNAPGISPFTFVSSINIPTNNDSFDARLDHRIGEKDLIFGVYDFFDERAMIERGPFPNPLATGGFSANSEVRGQVLSFTWDHTFSPNLLNDFRFGFNRIKSWSRPLAPKGSAAAEFGLKNAPNNEFVYGLPWIRVVGYSFLGTSGWRPQFQVSQVYQFLDNVSYIRGAHAYKFGVEYKRLVNNFLDVRAPHGELAFNTFWIGDSFANLLLGQAFFQQTTTPHVVHNYIDGFMWYAQDSWRVTPKLTLTYGVRYEYFTPFIERQDLTTNFDPSANGGRGGLITAAPNPFPPIQPAPKGRGLFSRTLVHPDRNNLAPRLGFAYAPNRRMVWRGGFGIFYQVMDRMGSESMLQLNPPQVIDASLSVPSNAPPLLLLRDGFLPAPPTVDVRRLQIRARSFHERSPYSQQVSFGPQLLLTNDLSVDISFVGNYNRKIRKLRNLNQGRIITPGVGPVVFPFPDFCLAPGSCAYIQWLGTDGTANYNSLQITVNKRYSHGLAFNVAYTLGKALGTVSEHLSPTFGNVNPQNLPQNVYDMRADYGRLPFDQRHRLVVNWVWELPFGPRQPYLNQGVLAKLLGDWQLNGIVSSTSGVPITIYAPDRSNTGPGHTSRADCVGDPFPSGFRPTLARYFDTTAFRIPAPFTFGNCGPNTISSWAFHNWDLSVFKRFRLTEERYLEFRVEFFNVWNTPQFAAPDSNVASGTFGRTTSLRNPERPAREIQLGLKLYF</sequence>
<evidence type="ECO:0000256" key="1">
    <source>
        <dbReference type="ARBA" id="ARBA00004571"/>
    </source>
</evidence>
<dbReference type="InterPro" id="IPR039426">
    <property type="entry name" value="TonB-dep_rcpt-like"/>
</dbReference>
<dbReference type="GO" id="GO:0015344">
    <property type="term" value="F:siderophore uptake transmembrane transporter activity"/>
    <property type="evidence" value="ECO:0007669"/>
    <property type="project" value="TreeGrafter"/>
</dbReference>
<evidence type="ECO:0000256" key="7">
    <source>
        <dbReference type="SAM" id="SignalP"/>
    </source>
</evidence>
<dbReference type="InterPro" id="IPR036942">
    <property type="entry name" value="Beta-barrel_TonB_sf"/>
</dbReference>
<feature type="domain" description="TonB-dependent transporter Oar-like beta-barrel" evidence="8">
    <location>
        <begin position="244"/>
        <end position="1106"/>
    </location>
</feature>
<comment type="subcellular location">
    <subcellularLocation>
        <location evidence="1">Cell outer membrane</location>
        <topology evidence="1">Multi-pass membrane protein</topology>
    </subcellularLocation>
</comment>
<dbReference type="Gene3D" id="2.40.170.20">
    <property type="entry name" value="TonB-dependent receptor, beta-barrel domain"/>
    <property type="match status" value="1"/>
</dbReference>
<keyword evidence="5" id="KW-0472">Membrane</keyword>
<reference evidence="9" key="2">
    <citation type="journal article" date="2012" name="PLoS ONE">
        <title>A Deeply Branching Thermophilic Bacterium with an Ancient Acetyl-CoA Pathway Dominates a Subsurface Ecosystem.</title>
        <authorList>
            <person name="Takami H."/>
            <person name="Noguchi H."/>
            <person name="Takaki Y."/>
            <person name="Uchiyama I."/>
            <person name="Toyoda A."/>
            <person name="Nishi S."/>
            <person name="Chee G.-J."/>
            <person name="Arai W."/>
            <person name="Nunoura T."/>
            <person name="Itoh T."/>
            <person name="Hattori M."/>
            <person name="Takai K."/>
        </authorList>
    </citation>
    <scope>NUCLEOTIDE SEQUENCE</scope>
</reference>
<dbReference type="SUPFAM" id="SSF56935">
    <property type="entry name" value="Porins"/>
    <property type="match status" value="1"/>
</dbReference>
<proteinExistence type="predicted"/>
<dbReference type="Gene3D" id="2.60.40.1120">
    <property type="entry name" value="Carboxypeptidase-like, regulatory domain"/>
    <property type="match status" value="1"/>
</dbReference>
<evidence type="ECO:0000256" key="3">
    <source>
        <dbReference type="ARBA" id="ARBA00022452"/>
    </source>
</evidence>
<evidence type="ECO:0000313" key="9">
    <source>
        <dbReference type="EMBL" id="BAL54945.1"/>
    </source>
</evidence>
<evidence type="ECO:0000256" key="5">
    <source>
        <dbReference type="ARBA" id="ARBA00023136"/>
    </source>
</evidence>
<keyword evidence="6" id="KW-0998">Cell outer membrane</keyword>
<evidence type="ECO:0000256" key="2">
    <source>
        <dbReference type="ARBA" id="ARBA00022448"/>
    </source>
</evidence>
<keyword evidence="3" id="KW-1134">Transmembrane beta strand</keyword>
<keyword evidence="4" id="KW-0812">Transmembrane</keyword>
<dbReference type="AlphaFoldDB" id="H5SFK9"/>
<evidence type="ECO:0000256" key="6">
    <source>
        <dbReference type="ARBA" id="ARBA00023237"/>
    </source>
</evidence>
<evidence type="ECO:0000256" key="4">
    <source>
        <dbReference type="ARBA" id="ARBA00022692"/>
    </source>
</evidence>
<keyword evidence="2" id="KW-0813">Transport</keyword>
<gene>
    <name evidence="9" type="ORF">HGMM_F22A10C21</name>
</gene>
<dbReference type="Pfam" id="PF25183">
    <property type="entry name" value="OMP_b-brl_4"/>
    <property type="match status" value="1"/>
</dbReference>
<dbReference type="GO" id="GO:0009279">
    <property type="term" value="C:cell outer membrane"/>
    <property type="evidence" value="ECO:0007669"/>
    <property type="project" value="UniProtKB-SubCell"/>
</dbReference>
<feature type="signal peptide" evidence="7">
    <location>
        <begin position="1"/>
        <end position="23"/>
    </location>
</feature>